<accession>A0A4R8R4U5</accession>
<evidence type="ECO:0000313" key="2">
    <source>
        <dbReference type="Proteomes" id="UP000295703"/>
    </source>
</evidence>
<name>A0A4R8R4U5_COLTR</name>
<reference evidence="1 2" key="1">
    <citation type="submission" date="2018-12" db="EMBL/GenBank/DDBJ databases">
        <title>Genome sequence and assembly of Colletotrichum trifolii.</title>
        <authorList>
            <person name="Gan P."/>
            <person name="Shirasu K."/>
        </authorList>
    </citation>
    <scope>NUCLEOTIDE SEQUENCE [LARGE SCALE GENOMIC DNA]</scope>
    <source>
        <strain evidence="1 2">543-2</strain>
    </source>
</reference>
<dbReference type="EMBL" id="RYZW01000092">
    <property type="protein sequence ID" value="TDZ49608.1"/>
    <property type="molecule type" value="Genomic_DNA"/>
</dbReference>
<evidence type="ECO:0000313" key="1">
    <source>
        <dbReference type="EMBL" id="TDZ49608.1"/>
    </source>
</evidence>
<dbReference type="AlphaFoldDB" id="A0A4R8R4U5"/>
<protein>
    <submittedName>
        <fullName evidence="1">Uncharacterized protein</fullName>
    </submittedName>
</protein>
<comment type="caution">
    <text evidence="1">The sequence shown here is derived from an EMBL/GenBank/DDBJ whole genome shotgun (WGS) entry which is preliminary data.</text>
</comment>
<gene>
    <name evidence="1" type="ORF">CTRI78_v008011</name>
</gene>
<dbReference type="Proteomes" id="UP000295703">
    <property type="component" value="Unassembled WGS sequence"/>
</dbReference>
<sequence>MPAKVCLQGVETIHHSLHHHLSCANHATRQQPAARRFLRSVETSEDTAAMILVARGPGRTRSCCCCSSLVLGLADGTPIVQR</sequence>
<keyword evidence="2" id="KW-1185">Reference proteome</keyword>
<organism evidence="1 2">
    <name type="scientific">Colletotrichum trifolii</name>
    <dbReference type="NCBI Taxonomy" id="5466"/>
    <lineage>
        <taxon>Eukaryota</taxon>
        <taxon>Fungi</taxon>
        <taxon>Dikarya</taxon>
        <taxon>Ascomycota</taxon>
        <taxon>Pezizomycotina</taxon>
        <taxon>Sordariomycetes</taxon>
        <taxon>Hypocreomycetidae</taxon>
        <taxon>Glomerellales</taxon>
        <taxon>Glomerellaceae</taxon>
        <taxon>Colletotrichum</taxon>
        <taxon>Colletotrichum orbiculare species complex</taxon>
    </lineage>
</organism>
<proteinExistence type="predicted"/>